<dbReference type="PANTHER" id="PTHR11660:SF57">
    <property type="entry name" value="SOLUTE CARRIER FAMILY 40 MEMBER"/>
    <property type="match status" value="1"/>
</dbReference>
<keyword evidence="9" id="KW-1185">Reference proteome</keyword>
<dbReference type="InterPro" id="IPR009716">
    <property type="entry name" value="Ferroportin-1"/>
</dbReference>
<gene>
    <name evidence="8" type="ORF">DFQ27_009387</name>
</gene>
<evidence type="ECO:0000256" key="6">
    <source>
        <dbReference type="ARBA" id="ARBA00023136"/>
    </source>
</evidence>
<keyword evidence="4 7" id="KW-0812">Transmembrane</keyword>
<comment type="function">
    <text evidence="7">May be involved in iron transport and iron homeostasis.</text>
</comment>
<dbReference type="AlphaFoldDB" id="A0A9P6PN72"/>
<evidence type="ECO:0000256" key="3">
    <source>
        <dbReference type="ARBA" id="ARBA00022448"/>
    </source>
</evidence>
<evidence type="ECO:0000256" key="7">
    <source>
        <dbReference type="RuleBase" id="RU365065"/>
    </source>
</evidence>
<feature type="transmembrane region" description="Helical" evidence="7">
    <location>
        <begin position="347"/>
        <end position="366"/>
    </location>
</feature>
<feature type="transmembrane region" description="Helical" evidence="7">
    <location>
        <begin position="315"/>
        <end position="335"/>
    </location>
</feature>
<dbReference type="PANTHER" id="PTHR11660">
    <property type="entry name" value="SOLUTE CARRIER FAMILY 40 MEMBER"/>
    <property type="match status" value="1"/>
</dbReference>
<evidence type="ECO:0000256" key="4">
    <source>
        <dbReference type="ARBA" id="ARBA00022692"/>
    </source>
</evidence>
<feature type="transmembrane region" description="Helical" evidence="7">
    <location>
        <begin position="70"/>
        <end position="89"/>
    </location>
</feature>
<dbReference type="SUPFAM" id="SSF103473">
    <property type="entry name" value="MFS general substrate transporter"/>
    <property type="match status" value="1"/>
</dbReference>
<protein>
    <recommendedName>
        <fullName evidence="7">Solute carrier family 40 member</fullName>
    </recommendedName>
</protein>
<comment type="caution">
    <text evidence="8">The sequence shown here is derived from an EMBL/GenBank/DDBJ whole genome shotgun (WGS) entry which is preliminary data.</text>
</comment>
<proteinExistence type="inferred from homology"/>
<feature type="transmembrane region" description="Helical" evidence="7">
    <location>
        <begin position="101"/>
        <end position="121"/>
    </location>
</feature>
<evidence type="ECO:0000313" key="8">
    <source>
        <dbReference type="EMBL" id="KAG0250464.1"/>
    </source>
</evidence>
<accession>A0A9P6PN72</accession>
<dbReference type="EMBL" id="JAAAJB010000858">
    <property type="protein sequence ID" value="KAG0250464.1"/>
    <property type="molecule type" value="Genomic_DNA"/>
</dbReference>
<comment type="similarity">
    <text evidence="2 7">Belongs to the ferroportin (FP) (TC 2.A.100) family. SLC40A subfamily.</text>
</comment>
<feature type="transmembrane region" description="Helical" evidence="7">
    <location>
        <begin position="378"/>
        <end position="402"/>
    </location>
</feature>
<dbReference type="InterPro" id="IPR036259">
    <property type="entry name" value="MFS_trans_sf"/>
</dbReference>
<dbReference type="Gene3D" id="1.20.1250.20">
    <property type="entry name" value="MFS general substrate transporter like domains"/>
    <property type="match status" value="1"/>
</dbReference>
<evidence type="ECO:0000256" key="2">
    <source>
        <dbReference type="ARBA" id="ARBA00006279"/>
    </source>
</evidence>
<evidence type="ECO:0000256" key="1">
    <source>
        <dbReference type="ARBA" id="ARBA00004141"/>
    </source>
</evidence>
<comment type="subcellular location">
    <subcellularLocation>
        <location evidence="1 7">Membrane</location>
        <topology evidence="1 7">Multi-pass membrane protein</topology>
    </subcellularLocation>
</comment>
<keyword evidence="3 7" id="KW-0813">Transport</keyword>
<dbReference type="OrthoDB" id="648861at2759"/>
<dbReference type="GO" id="GO:0016020">
    <property type="term" value="C:membrane"/>
    <property type="evidence" value="ECO:0007669"/>
    <property type="project" value="UniProtKB-SubCell"/>
</dbReference>
<dbReference type="Pfam" id="PF06963">
    <property type="entry name" value="FPN1"/>
    <property type="match status" value="1"/>
</dbReference>
<feature type="transmembrane region" description="Helical" evidence="7">
    <location>
        <begin position="442"/>
        <end position="465"/>
    </location>
</feature>
<name>A0A9P6PN72_9FUNG</name>
<comment type="caution">
    <text evidence="7">Lacks conserved residue(s) required for the propagation of feature annotation.</text>
</comment>
<keyword evidence="5 7" id="KW-1133">Transmembrane helix</keyword>
<organism evidence="8 9">
    <name type="scientific">Actinomortierella ambigua</name>
    <dbReference type="NCBI Taxonomy" id="1343610"/>
    <lineage>
        <taxon>Eukaryota</taxon>
        <taxon>Fungi</taxon>
        <taxon>Fungi incertae sedis</taxon>
        <taxon>Mucoromycota</taxon>
        <taxon>Mortierellomycotina</taxon>
        <taxon>Mortierellomycetes</taxon>
        <taxon>Mortierellales</taxon>
        <taxon>Mortierellaceae</taxon>
        <taxon>Actinomortierella</taxon>
    </lineage>
</organism>
<dbReference type="Proteomes" id="UP000807716">
    <property type="component" value="Unassembled WGS sequence"/>
</dbReference>
<reference evidence="8" key="1">
    <citation type="journal article" date="2020" name="Fungal Divers.">
        <title>Resolving the Mortierellaceae phylogeny through synthesis of multi-gene phylogenetics and phylogenomics.</title>
        <authorList>
            <person name="Vandepol N."/>
            <person name="Liber J."/>
            <person name="Desiro A."/>
            <person name="Na H."/>
            <person name="Kennedy M."/>
            <person name="Barry K."/>
            <person name="Grigoriev I.V."/>
            <person name="Miller A.N."/>
            <person name="O'Donnell K."/>
            <person name="Stajich J.E."/>
            <person name="Bonito G."/>
        </authorList>
    </citation>
    <scope>NUCLEOTIDE SEQUENCE</scope>
    <source>
        <strain evidence="8">BC1065</strain>
    </source>
</reference>
<feature type="transmembrane region" description="Helical" evidence="7">
    <location>
        <begin position="285"/>
        <end position="309"/>
    </location>
</feature>
<evidence type="ECO:0000256" key="5">
    <source>
        <dbReference type="ARBA" id="ARBA00022989"/>
    </source>
</evidence>
<feature type="transmembrane region" description="Helical" evidence="7">
    <location>
        <begin position="204"/>
        <end position="224"/>
    </location>
</feature>
<feature type="transmembrane region" description="Helical" evidence="7">
    <location>
        <begin position="136"/>
        <end position="159"/>
    </location>
</feature>
<evidence type="ECO:0000313" key="9">
    <source>
        <dbReference type="Proteomes" id="UP000807716"/>
    </source>
</evidence>
<sequence length="478" mass="52246">MVVADQNTEPPEAIGSPSLPVSIGSPARTFFNIHRKLYLSHMLTSWVDRSFEFASFLLISKVYTSSLLQASAYGLTTTLMALIFSNRIGNWINILSRLNTYRITLFAQKASIIVSVLLFHFLDKNKGSAKGAVESITFASIVILGCSLKLAFIGNSIAIERDWAMIISDGHLEQLLPTMRRIDLVCKTVSPIFIGYLADAGSLVITLVICCWTALSTILEYALVSQVHRDVPRLADRAPYQASSPTIAMSSSGEQEDCIEETVDKGNAASAVGFREYLRHKSFPLTLSIALLYINVLSFGGPMTAYLVLIGYSSGFLGIMKALAGVVGVAGTFAQPLLSKRFGNIRTGLWSVWQLAFMLGLVVIALSNKIDSQTVTSILLFGGMAVSRLGLWIFDISGSLILQEFTAAEHITSIAGWQYSMCNLFDLLQYVLTIVVSDPRLFIVPASVSLGFIVAAAVVYSSVAWRERGHLFHKLKLK</sequence>
<keyword evidence="6 7" id="KW-0472">Membrane</keyword>
<keyword evidence="7" id="KW-0406">Ion transport</keyword>
<dbReference type="GO" id="GO:0005381">
    <property type="term" value="F:iron ion transmembrane transporter activity"/>
    <property type="evidence" value="ECO:0007669"/>
    <property type="project" value="UniProtKB-UniRule"/>
</dbReference>